<dbReference type="AlphaFoldDB" id="W7F985"/>
<gene>
    <name evidence="1" type="ORF">PFAG_06035</name>
</gene>
<dbReference type="EMBL" id="KE123536">
    <property type="protein sequence ID" value="EUT72696.1"/>
    <property type="molecule type" value="Genomic_DNA"/>
</dbReference>
<accession>W7F985</accession>
<name>W7F985_PLAFA</name>
<sequence>MDQKFYEKLTKIDIPPPMKIVENGACQLCKQSARGKWTMKENLVVNDVVVR</sequence>
<organism evidence="1">
    <name type="scientific">Plasmodium falciparum Santa Lucia</name>
    <dbReference type="NCBI Taxonomy" id="478859"/>
    <lineage>
        <taxon>Eukaryota</taxon>
        <taxon>Sar</taxon>
        <taxon>Alveolata</taxon>
        <taxon>Apicomplexa</taxon>
        <taxon>Aconoidasida</taxon>
        <taxon>Haemosporida</taxon>
        <taxon>Plasmodiidae</taxon>
        <taxon>Plasmodium</taxon>
        <taxon>Plasmodium (Laverania)</taxon>
    </lineage>
</organism>
<dbReference type="Proteomes" id="UP000030666">
    <property type="component" value="Unassembled WGS sequence"/>
</dbReference>
<evidence type="ECO:0000313" key="1">
    <source>
        <dbReference type="EMBL" id="EUT72696.1"/>
    </source>
</evidence>
<protein>
    <submittedName>
        <fullName evidence="1">Uncharacterized protein</fullName>
    </submittedName>
</protein>
<proteinExistence type="predicted"/>
<reference evidence="1" key="1">
    <citation type="submission" date="2013-02" db="EMBL/GenBank/DDBJ databases">
        <title>The Genome Sequence of Plasmodium falciparum Santa Lucia.</title>
        <authorList>
            <consortium name="The Broad Institute Genome Sequencing Platform"/>
            <consortium name="The Broad Institute Genome Sequencing Center for Infectious Disease"/>
            <person name="Neafsey D."/>
            <person name="Cheeseman I."/>
            <person name="Volkman S."/>
            <person name="Adams J."/>
            <person name="Walker B."/>
            <person name="Young S.K."/>
            <person name="Zeng Q."/>
            <person name="Gargeya S."/>
            <person name="Fitzgerald M."/>
            <person name="Haas B."/>
            <person name="Abouelleil A."/>
            <person name="Alvarado L."/>
            <person name="Arachchi H.M."/>
            <person name="Berlin A.M."/>
            <person name="Chapman S.B."/>
            <person name="Dewar J."/>
            <person name="Goldberg J."/>
            <person name="Griggs A."/>
            <person name="Gujja S."/>
            <person name="Hansen M."/>
            <person name="Howarth C."/>
            <person name="Imamovic A."/>
            <person name="Larimer J."/>
            <person name="McCowan C."/>
            <person name="Murphy C."/>
            <person name="Neiman D."/>
            <person name="Pearson M."/>
            <person name="Priest M."/>
            <person name="Roberts A."/>
            <person name="Saif S."/>
            <person name="Shea T."/>
            <person name="Sisk P."/>
            <person name="Sykes S."/>
            <person name="Wortman J."/>
            <person name="Nusbaum C."/>
            <person name="Birren B."/>
        </authorList>
    </citation>
    <scope>NUCLEOTIDE SEQUENCE [LARGE SCALE GENOMIC DNA]</scope>
    <source>
        <strain evidence="1">Santa Lucia</strain>
    </source>
</reference>